<keyword evidence="1" id="KW-0472">Membrane</keyword>
<geneLocation type="plasmid" evidence="2 3">
    <name>paApi_AU3</name>
</geneLocation>
<dbReference type="Proteomes" id="UP001231859">
    <property type="component" value="Plasmid paApi_AU3"/>
</dbReference>
<accession>A0ABY8NZT3</accession>
<keyword evidence="2" id="KW-0614">Plasmid</keyword>
<sequence length="134" mass="15442">MSLDARNMTQGGQVIKYMVAMFMQIANIVAFWVILATILVFFATIAFQIPLEKMIHGLSYWAIDKLVIPLQEAIGTSEGSPFTFHWLNPRTGQVVEFEKTAREVRFDRYFIYCYVLLKDAAFWAWESLPLPLLA</sequence>
<evidence type="ECO:0000313" key="2">
    <source>
        <dbReference type="EMBL" id="WGO82149.1"/>
    </source>
</evidence>
<dbReference type="RefSeq" id="WP_280936918.1">
    <property type="nucleotide sequence ID" value="NZ_CP123754.1"/>
</dbReference>
<protein>
    <submittedName>
        <fullName evidence="2">Uncharacterized protein</fullName>
    </submittedName>
</protein>
<gene>
    <name evidence="2" type="ORF">QG404_00025</name>
</gene>
<evidence type="ECO:0000256" key="1">
    <source>
        <dbReference type="SAM" id="Phobius"/>
    </source>
</evidence>
<evidence type="ECO:0000313" key="3">
    <source>
        <dbReference type="Proteomes" id="UP001231859"/>
    </source>
</evidence>
<name>A0ABY8NZT3_9GAMM</name>
<dbReference type="EMBL" id="CP123754">
    <property type="protein sequence ID" value="WGO82149.1"/>
    <property type="molecule type" value="Genomic_DNA"/>
</dbReference>
<feature type="transmembrane region" description="Helical" evidence="1">
    <location>
        <begin position="20"/>
        <end position="47"/>
    </location>
</feature>
<organism evidence="2 3">
    <name type="scientific">Arsenophonus apicola</name>
    <dbReference type="NCBI Taxonomy" id="2879119"/>
    <lineage>
        <taxon>Bacteria</taxon>
        <taxon>Pseudomonadati</taxon>
        <taxon>Pseudomonadota</taxon>
        <taxon>Gammaproteobacteria</taxon>
        <taxon>Enterobacterales</taxon>
        <taxon>Morganellaceae</taxon>
        <taxon>Arsenophonus</taxon>
    </lineage>
</organism>
<proteinExistence type="predicted"/>
<reference evidence="2 3" key="1">
    <citation type="submission" date="2023-04" db="EMBL/GenBank/DDBJ databases">
        <title>Genome dynamics across the evolutionary transition to endosymbiosis.</title>
        <authorList>
            <person name="Siozios S."/>
            <person name="Nadal-Jimenez P."/>
            <person name="Azagi T."/>
            <person name="Sprong H."/>
            <person name="Frost C.L."/>
            <person name="Parratt S.R."/>
            <person name="Taylor G."/>
            <person name="Brettell L."/>
            <person name="Lew K.C."/>
            <person name="Croft L."/>
            <person name="King K.C."/>
            <person name="Brockhurst M.A."/>
            <person name="Hypsa V."/>
            <person name="Novakova E."/>
            <person name="Darby A.C."/>
            <person name="Hurst G.D.D."/>
        </authorList>
    </citation>
    <scope>NUCLEOTIDE SEQUENCE [LARGE SCALE GENOMIC DNA]</scope>
    <source>
        <strain evidence="3">aApi_AU</strain>
        <plasmid evidence="2 3">paApi_AU3</plasmid>
    </source>
</reference>
<keyword evidence="3" id="KW-1185">Reference proteome</keyword>
<keyword evidence="1" id="KW-0812">Transmembrane</keyword>
<keyword evidence="1" id="KW-1133">Transmembrane helix</keyword>